<evidence type="ECO:0000256" key="1">
    <source>
        <dbReference type="ARBA" id="ARBA00009437"/>
    </source>
</evidence>
<dbReference type="InterPro" id="IPR050950">
    <property type="entry name" value="HTH-type_LysR_regulators"/>
</dbReference>
<evidence type="ECO:0000313" key="7">
    <source>
        <dbReference type="Proteomes" id="UP000324029"/>
    </source>
</evidence>
<dbReference type="PRINTS" id="PR00039">
    <property type="entry name" value="HTHLYSR"/>
</dbReference>
<reference evidence="6 7" key="1">
    <citation type="submission" date="2019-08" db="EMBL/GenBank/DDBJ databases">
        <title>Subclass B2 metallo-beta lactamase from Pseudomonas synxantha.</title>
        <authorList>
            <person name="Poirel L."/>
            <person name="Palmieri M."/>
            <person name="Masseron A."/>
            <person name="Perreten V."/>
            <person name="Nordman P."/>
        </authorList>
    </citation>
    <scope>NUCLEOTIDE SEQUENCE [LARGE SCALE GENOMIC DNA]</scope>
    <source>
        <strain evidence="6 7">MCP106</strain>
    </source>
</reference>
<dbReference type="InterPro" id="IPR005119">
    <property type="entry name" value="LysR_subst-bd"/>
</dbReference>
<sequence length="331" mass="36956">MNDLIDLKRIRHLVLLGEELHFSRAAERAHLSQTAFSRSIQSLEKDLRVRLFDRDTRSVTLTCAGHQLIARAREMLACADKLVAEASDIAGGQGGELNFGVGMMTANTTLPNVLLALRKNAPKLVVTPEVNYWHHLANQLAQEDIEFVVASVRVEQGVDPRFDVRSLPPQPASIFCRPEHPLALQVEPVTYQQLLAYPWAAVTTDDVHARALFGMPSTTLLPWTLVCNELNCLRQATLTSDALLLTWQSWLAPDLESGVLIDLIQKIQPAIPKHLRYIPETIVFHAGRTLSPIARKTIALIVEEAERRLPVITQPAVISDYGRVPSEQKKR</sequence>
<dbReference type="GO" id="GO:0003677">
    <property type="term" value="F:DNA binding"/>
    <property type="evidence" value="ECO:0007669"/>
    <property type="project" value="UniProtKB-KW"/>
</dbReference>
<organism evidence="6 7">
    <name type="scientific">Pseudomonas synxantha</name>
    <dbReference type="NCBI Taxonomy" id="47883"/>
    <lineage>
        <taxon>Bacteria</taxon>
        <taxon>Pseudomonadati</taxon>
        <taxon>Pseudomonadota</taxon>
        <taxon>Gammaproteobacteria</taxon>
        <taxon>Pseudomonadales</taxon>
        <taxon>Pseudomonadaceae</taxon>
        <taxon>Pseudomonas</taxon>
    </lineage>
</organism>
<dbReference type="EMBL" id="VSRO01000017">
    <property type="protein sequence ID" value="TYK54817.1"/>
    <property type="molecule type" value="Genomic_DNA"/>
</dbReference>
<dbReference type="GO" id="GO:0003700">
    <property type="term" value="F:DNA-binding transcription factor activity"/>
    <property type="evidence" value="ECO:0007669"/>
    <property type="project" value="InterPro"/>
</dbReference>
<accession>A0A5D3G1F2</accession>
<dbReference type="InterPro" id="IPR036388">
    <property type="entry name" value="WH-like_DNA-bd_sf"/>
</dbReference>
<evidence type="ECO:0000259" key="5">
    <source>
        <dbReference type="PROSITE" id="PS50931"/>
    </source>
</evidence>
<feature type="domain" description="HTH lysR-type" evidence="5">
    <location>
        <begin position="5"/>
        <end position="62"/>
    </location>
</feature>
<evidence type="ECO:0000256" key="3">
    <source>
        <dbReference type="ARBA" id="ARBA00023125"/>
    </source>
</evidence>
<dbReference type="PANTHER" id="PTHR30419">
    <property type="entry name" value="HTH-TYPE TRANSCRIPTIONAL REGULATOR YBHD"/>
    <property type="match status" value="1"/>
</dbReference>
<comment type="caution">
    <text evidence="6">The sequence shown here is derived from an EMBL/GenBank/DDBJ whole genome shotgun (WGS) entry which is preliminary data.</text>
</comment>
<comment type="similarity">
    <text evidence="1">Belongs to the LysR transcriptional regulatory family.</text>
</comment>
<dbReference type="Pfam" id="PF00126">
    <property type="entry name" value="HTH_1"/>
    <property type="match status" value="1"/>
</dbReference>
<dbReference type="PANTHER" id="PTHR30419:SF30">
    <property type="entry name" value="LYSR FAMILY TRANSCRIPTIONAL REGULATOR"/>
    <property type="match status" value="1"/>
</dbReference>
<dbReference type="SUPFAM" id="SSF46785">
    <property type="entry name" value="Winged helix' DNA-binding domain"/>
    <property type="match status" value="1"/>
</dbReference>
<evidence type="ECO:0000256" key="2">
    <source>
        <dbReference type="ARBA" id="ARBA00023015"/>
    </source>
</evidence>
<reference evidence="6 7" key="2">
    <citation type="submission" date="2019-08" db="EMBL/GenBank/DDBJ databases">
        <authorList>
            <person name="Brilhante M."/>
            <person name="Perreten V."/>
        </authorList>
    </citation>
    <scope>NUCLEOTIDE SEQUENCE [LARGE SCALE GENOMIC DNA]</scope>
    <source>
        <strain evidence="6 7">MCP106</strain>
    </source>
</reference>
<name>A0A5D3G1F2_9PSED</name>
<dbReference type="InterPro" id="IPR000847">
    <property type="entry name" value="LysR_HTH_N"/>
</dbReference>
<dbReference type="Pfam" id="PF03466">
    <property type="entry name" value="LysR_substrate"/>
    <property type="match status" value="1"/>
</dbReference>
<dbReference type="Gene3D" id="3.40.190.10">
    <property type="entry name" value="Periplasmic binding protein-like II"/>
    <property type="match status" value="2"/>
</dbReference>
<dbReference type="PROSITE" id="PS50931">
    <property type="entry name" value="HTH_LYSR"/>
    <property type="match status" value="1"/>
</dbReference>
<dbReference type="Proteomes" id="UP000324029">
    <property type="component" value="Unassembled WGS sequence"/>
</dbReference>
<proteinExistence type="inferred from homology"/>
<gene>
    <name evidence="6" type="ORF">FXO26_26405</name>
</gene>
<evidence type="ECO:0000313" key="6">
    <source>
        <dbReference type="EMBL" id="TYK54817.1"/>
    </source>
</evidence>
<keyword evidence="2" id="KW-0805">Transcription regulation</keyword>
<evidence type="ECO:0000256" key="4">
    <source>
        <dbReference type="ARBA" id="ARBA00023163"/>
    </source>
</evidence>
<dbReference type="RefSeq" id="WP_072446515.1">
    <property type="nucleotide sequence ID" value="NZ_VSRO01000017.1"/>
</dbReference>
<dbReference type="AlphaFoldDB" id="A0A5D3G1F2"/>
<keyword evidence="3" id="KW-0238">DNA-binding</keyword>
<dbReference type="GO" id="GO:0005829">
    <property type="term" value="C:cytosol"/>
    <property type="evidence" value="ECO:0007669"/>
    <property type="project" value="TreeGrafter"/>
</dbReference>
<keyword evidence="4" id="KW-0804">Transcription</keyword>
<dbReference type="FunFam" id="1.10.10.10:FF:000001">
    <property type="entry name" value="LysR family transcriptional regulator"/>
    <property type="match status" value="1"/>
</dbReference>
<dbReference type="SUPFAM" id="SSF53850">
    <property type="entry name" value="Periplasmic binding protein-like II"/>
    <property type="match status" value="1"/>
</dbReference>
<protein>
    <submittedName>
        <fullName evidence="6">LysR family transcriptional regulator</fullName>
    </submittedName>
</protein>
<dbReference type="InterPro" id="IPR036390">
    <property type="entry name" value="WH_DNA-bd_sf"/>
</dbReference>
<dbReference type="Gene3D" id="1.10.10.10">
    <property type="entry name" value="Winged helix-like DNA-binding domain superfamily/Winged helix DNA-binding domain"/>
    <property type="match status" value="1"/>
</dbReference>